<reference evidence="1" key="1">
    <citation type="journal article" date="2014" name="Nat. Commun.">
        <title>The tobacco genome sequence and its comparison with those of tomato and potato.</title>
        <authorList>
            <person name="Sierro N."/>
            <person name="Battey J.N."/>
            <person name="Ouadi S."/>
            <person name="Bakaher N."/>
            <person name="Bovet L."/>
            <person name="Willig A."/>
            <person name="Goepfert S."/>
            <person name="Peitsch M.C."/>
            <person name="Ivanov N.V."/>
        </authorList>
    </citation>
    <scope>NUCLEOTIDE SEQUENCE [LARGE SCALE GENOMIC DNA]</scope>
</reference>
<reference evidence="2" key="2">
    <citation type="submission" date="2025-08" db="UniProtKB">
        <authorList>
            <consortium name="RefSeq"/>
        </authorList>
    </citation>
    <scope>IDENTIFICATION</scope>
    <source>
        <tissue evidence="2">Leaf</tissue>
    </source>
</reference>
<keyword evidence="1" id="KW-1185">Reference proteome</keyword>
<organism evidence="1 2">
    <name type="scientific">Nicotiana tabacum</name>
    <name type="common">Common tobacco</name>
    <dbReference type="NCBI Taxonomy" id="4097"/>
    <lineage>
        <taxon>Eukaryota</taxon>
        <taxon>Viridiplantae</taxon>
        <taxon>Streptophyta</taxon>
        <taxon>Embryophyta</taxon>
        <taxon>Tracheophyta</taxon>
        <taxon>Spermatophyta</taxon>
        <taxon>Magnoliopsida</taxon>
        <taxon>eudicotyledons</taxon>
        <taxon>Gunneridae</taxon>
        <taxon>Pentapetalae</taxon>
        <taxon>asterids</taxon>
        <taxon>lamiids</taxon>
        <taxon>Solanales</taxon>
        <taxon>Solanaceae</taxon>
        <taxon>Nicotianoideae</taxon>
        <taxon>Nicotianeae</taxon>
        <taxon>Nicotiana</taxon>
    </lineage>
</organism>
<proteinExistence type="predicted"/>
<protein>
    <submittedName>
        <fullName evidence="2">Uncharacterized protein LOC142168238</fullName>
    </submittedName>
</protein>
<name>A0AC58SJ50_TOBAC</name>
<evidence type="ECO:0000313" key="2">
    <source>
        <dbReference type="RefSeq" id="XP_075084997.1"/>
    </source>
</evidence>
<accession>A0AC58SJ50</accession>
<evidence type="ECO:0000313" key="1">
    <source>
        <dbReference type="Proteomes" id="UP000790787"/>
    </source>
</evidence>
<dbReference type="RefSeq" id="XP_075084997.1">
    <property type="nucleotide sequence ID" value="XM_075228896.1"/>
</dbReference>
<dbReference type="Proteomes" id="UP000790787">
    <property type="component" value="Chromosome 13"/>
</dbReference>
<sequence>MMIGTVTSVAKKSVFESSSVPINSSARHTAFHPDDFTHPCHPLYVHPSDILGASLVYSFRWYLQWQRCNDLVVSWLTNSLTKKISRSVEYSELAKDIWNELEERYGKAGASISVNHLSVCTCGGNKKAEEEEKVYQFLMGLNETYLQVRSNIIMLKPLPSMNIVYNILLSDEKYRQVSSASHFSSSSASFNVGIFIQKSALILLIKPGHTIEKCYKLHDFPPNFKFSKTTGPRKMAANTEVDKSGFLGSFGGSDDQPQSQSEQLSIVPGFTKEQYSQLMMLLQQSHLSSSSSTPNLLASANFAGELMPESGLFRTCLLIKIENILWIIDSEASDHMTSDKSLLFNIQTLPIPYLVSLPNGYKIKITNIGSLTLSPDLILHNVLYVPSFHYNLISVYKLVARPGHLV</sequence>
<gene>
    <name evidence="2" type="primary">LOC142168238</name>
</gene>